<evidence type="ECO:0000256" key="2">
    <source>
        <dbReference type="ARBA" id="ARBA00022737"/>
    </source>
</evidence>
<name>A0A3B3CTU3_ORYME</name>
<feature type="compositionally biased region" description="Basic and acidic residues" evidence="7">
    <location>
        <begin position="449"/>
        <end position="467"/>
    </location>
</feature>
<evidence type="ECO:0000256" key="7">
    <source>
        <dbReference type="SAM" id="MobiDB-lite"/>
    </source>
</evidence>
<keyword evidence="11" id="KW-1185">Reference proteome</keyword>
<dbReference type="InterPro" id="IPR001067">
    <property type="entry name" value="Nuc_translocat"/>
</dbReference>
<evidence type="ECO:0000259" key="8">
    <source>
        <dbReference type="PROSITE" id="PS50112"/>
    </source>
</evidence>
<dbReference type="NCBIfam" id="TIGR00229">
    <property type="entry name" value="sensory_box"/>
    <property type="match status" value="1"/>
</dbReference>
<dbReference type="InterPro" id="IPR000014">
    <property type="entry name" value="PAS"/>
</dbReference>
<feature type="compositionally biased region" description="Low complexity" evidence="7">
    <location>
        <begin position="547"/>
        <end position="556"/>
    </location>
</feature>
<dbReference type="GO" id="GO:0005737">
    <property type="term" value="C:cytoplasm"/>
    <property type="evidence" value="ECO:0007669"/>
    <property type="project" value="InterPro"/>
</dbReference>
<dbReference type="AlphaFoldDB" id="A0A3B3CTU3"/>
<dbReference type="PROSITE" id="PS50888">
    <property type="entry name" value="BHLH"/>
    <property type="match status" value="1"/>
</dbReference>
<evidence type="ECO:0000256" key="4">
    <source>
        <dbReference type="ARBA" id="ARBA00023125"/>
    </source>
</evidence>
<dbReference type="InterPro" id="IPR011598">
    <property type="entry name" value="bHLH_dom"/>
</dbReference>
<keyword evidence="2" id="KW-0677">Repeat</keyword>
<sequence length="622" mass="68658">MSADGSDPAADKPADCGEEEEGSCTAGSSMPAVELPRKRKGDVEERSNTHAQHGLDCQMDDDVSRSEGEDQQVKMKCFREPHRQIEKRRRDKMNNLIDELSAMIPACQPMARKLDKLTVLRKAVQYLKSLKAGTSGAFTDTTCKPSILPHDDLWHLLLRTANGFLLVVRCDRAKILFISESVSKILNFSQLELTGQSLFDFIHPKDINKVKEQLSSSELLPRQRLIDASTGVQVPVEAPVRTHHMSTGARRSFFCRMKHSRVAGKHEDKHALPNASKKKDGYRYCTLHCTGYMRSWPSSQLDPEGDAVDKDTSSMSCLVTMCRLHSHVSYQVPKDVKVRATEFVTRCAIDGKFTFVDQQATTVIGYLPQEVLGTSCYEYFHQDDLQHLAAKHRQVLRSKEKIETQSYKFKTKYGSYISLQSQWFTFTNPWTKEVEFIVSLNRVVPGPGHTKDEEAGASKALHEDTKPLSDIPGLSDSVGTMIYAGSIGTQIANELIDTYRANSSPSSGSSSPFGPALEKCPQASKSASEPSETKALPVQARRDEEAGSSSQSQSGSRTDESVSGAASESTGETSQLDLEIMGVSGLSSFSSDEAAMAVIMSLLETDVNMGQSGDFDDLHWPF</sequence>
<dbReference type="SUPFAM" id="SSF55785">
    <property type="entry name" value="PYP-like sensor domain (PAS domain)"/>
    <property type="match status" value="2"/>
</dbReference>
<dbReference type="GO" id="GO:0005667">
    <property type="term" value="C:transcription regulator complex"/>
    <property type="evidence" value="ECO:0007669"/>
    <property type="project" value="InterPro"/>
</dbReference>
<dbReference type="SMART" id="SM00091">
    <property type="entry name" value="PAS"/>
    <property type="match status" value="2"/>
</dbReference>
<dbReference type="PRINTS" id="PR00785">
    <property type="entry name" value="NCTRNSLOCATR"/>
</dbReference>
<dbReference type="GeneTree" id="ENSGT00940000160423"/>
<accession>A0A3B3CTU3</accession>
<dbReference type="PROSITE" id="PS50112">
    <property type="entry name" value="PAS"/>
    <property type="match status" value="2"/>
</dbReference>
<feature type="domain" description="PAS" evidence="8">
    <location>
        <begin position="157"/>
        <end position="223"/>
    </location>
</feature>
<evidence type="ECO:0000256" key="5">
    <source>
        <dbReference type="ARBA" id="ARBA00023163"/>
    </source>
</evidence>
<dbReference type="InterPro" id="IPR013767">
    <property type="entry name" value="PAS_fold"/>
</dbReference>
<proteinExistence type="predicted"/>
<reference evidence="10" key="2">
    <citation type="submission" date="2025-09" db="UniProtKB">
        <authorList>
            <consortium name="Ensembl"/>
        </authorList>
    </citation>
    <scope>IDENTIFICATION</scope>
</reference>
<dbReference type="InterPro" id="IPR050933">
    <property type="entry name" value="Circadian_TF"/>
</dbReference>
<evidence type="ECO:0000256" key="3">
    <source>
        <dbReference type="ARBA" id="ARBA00023015"/>
    </source>
</evidence>
<evidence type="ECO:0000256" key="6">
    <source>
        <dbReference type="ARBA" id="ARBA00023242"/>
    </source>
</evidence>
<evidence type="ECO:0000259" key="9">
    <source>
        <dbReference type="PROSITE" id="PS50888"/>
    </source>
</evidence>
<dbReference type="Pfam" id="PF00010">
    <property type="entry name" value="HLH"/>
    <property type="match status" value="1"/>
</dbReference>
<feature type="compositionally biased region" description="Low complexity" evidence="7">
    <location>
        <begin position="503"/>
        <end position="515"/>
    </location>
</feature>
<dbReference type="SMART" id="SM00353">
    <property type="entry name" value="HLH"/>
    <property type="match status" value="1"/>
</dbReference>
<feature type="compositionally biased region" description="Basic and acidic residues" evidence="7">
    <location>
        <begin position="62"/>
        <end position="73"/>
    </location>
</feature>
<dbReference type="GO" id="GO:0003700">
    <property type="term" value="F:DNA-binding transcription factor activity"/>
    <property type="evidence" value="ECO:0007669"/>
    <property type="project" value="InterPro"/>
</dbReference>
<dbReference type="OrthoDB" id="71302at2759"/>
<keyword evidence="3" id="KW-0805">Transcription regulation</keyword>
<feature type="region of interest" description="Disordered" evidence="7">
    <location>
        <begin position="501"/>
        <end position="576"/>
    </location>
</feature>
<dbReference type="Proteomes" id="UP000261560">
    <property type="component" value="Unplaced"/>
</dbReference>
<dbReference type="CDD" id="cd00130">
    <property type="entry name" value="PAS"/>
    <property type="match status" value="2"/>
</dbReference>
<evidence type="ECO:0000256" key="1">
    <source>
        <dbReference type="ARBA" id="ARBA00004123"/>
    </source>
</evidence>
<dbReference type="STRING" id="30732.ENSOMEP00000021267"/>
<keyword evidence="6" id="KW-0539">Nucleus</keyword>
<dbReference type="Gene3D" id="4.10.280.10">
    <property type="entry name" value="Helix-loop-helix DNA-binding domain"/>
    <property type="match status" value="1"/>
</dbReference>
<dbReference type="GO" id="GO:0005634">
    <property type="term" value="C:nucleus"/>
    <property type="evidence" value="ECO:0007669"/>
    <property type="project" value="UniProtKB-SubCell"/>
</dbReference>
<dbReference type="Pfam" id="PF00989">
    <property type="entry name" value="PAS"/>
    <property type="match status" value="1"/>
</dbReference>
<dbReference type="PaxDb" id="30732-ENSOMEP00000021267"/>
<keyword evidence="4" id="KW-0238">DNA-binding</keyword>
<evidence type="ECO:0000313" key="10">
    <source>
        <dbReference type="Ensembl" id="ENSOMEP00000021267.1"/>
    </source>
</evidence>
<dbReference type="GO" id="GO:0003677">
    <property type="term" value="F:DNA binding"/>
    <property type="evidence" value="ECO:0007669"/>
    <property type="project" value="UniProtKB-KW"/>
</dbReference>
<keyword evidence="5" id="KW-0804">Transcription</keyword>
<dbReference type="GO" id="GO:0046983">
    <property type="term" value="F:protein dimerization activity"/>
    <property type="evidence" value="ECO:0007669"/>
    <property type="project" value="InterPro"/>
</dbReference>
<dbReference type="SUPFAM" id="SSF47459">
    <property type="entry name" value="HLH, helix-loop-helix DNA-binding domain"/>
    <property type="match status" value="1"/>
</dbReference>
<evidence type="ECO:0000313" key="11">
    <source>
        <dbReference type="Proteomes" id="UP000261560"/>
    </source>
</evidence>
<dbReference type="Pfam" id="PF14598">
    <property type="entry name" value="PAS_11"/>
    <property type="match status" value="1"/>
</dbReference>
<feature type="region of interest" description="Disordered" evidence="7">
    <location>
        <begin position="448"/>
        <end position="472"/>
    </location>
</feature>
<dbReference type="InterPro" id="IPR036638">
    <property type="entry name" value="HLH_DNA-bd_sf"/>
</dbReference>
<reference evidence="10" key="1">
    <citation type="submission" date="2025-08" db="UniProtKB">
        <authorList>
            <consortium name="Ensembl"/>
        </authorList>
    </citation>
    <scope>IDENTIFICATION</scope>
</reference>
<dbReference type="Gene3D" id="3.30.450.20">
    <property type="entry name" value="PAS domain"/>
    <property type="match status" value="2"/>
</dbReference>
<feature type="compositionally biased region" description="Polar residues" evidence="7">
    <location>
        <begin position="564"/>
        <end position="576"/>
    </location>
</feature>
<feature type="domain" description="BHLH" evidence="9">
    <location>
        <begin position="77"/>
        <end position="130"/>
    </location>
</feature>
<dbReference type="PANTHER" id="PTHR23042">
    <property type="entry name" value="CIRCADIAN PROTEIN CLOCK/ARNT/BMAL/PAS"/>
    <property type="match status" value="1"/>
</dbReference>
<protein>
    <submittedName>
        <fullName evidence="10">Basic helix-loop-helix ARNT like 2</fullName>
    </submittedName>
</protein>
<dbReference type="OMA" id="ETYRYCT"/>
<feature type="domain" description="PAS" evidence="8">
    <location>
        <begin position="350"/>
        <end position="399"/>
    </location>
</feature>
<dbReference type="Ensembl" id="ENSOMET00000030894.1">
    <property type="protein sequence ID" value="ENSOMEP00000021267.1"/>
    <property type="gene ID" value="ENSOMEG00000023136.1"/>
</dbReference>
<organism evidence="10 11">
    <name type="scientific">Oryzias melastigma</name>
    <name type="common">Marine medaka</name>
    <dbReference type="NCBI Taxonomy" id="30732"/>
    <lineage>
        <taxon>Eukaryota</taxon>
        <taxon>Metazoa</taxon>
        <taxon>Chordata</taxon>
        <taxon>Craniata</taxon>
        <taxon>Vertebrata</taxon>
        <taxon>Euteleostomi</taxon>
        <taxon>Actinopterygii</taxon>
        <taxon>Neopterygii</taxon>
        <taxon>Teleostei</taxon>
        <taxon>Neoteleostei</taxon>
        <taxon>Acanthomorphata</taxon>
        <taxon>Ovalentaria</taxon>
        <taxon>Atherinomorphae</taxon>
        <taxon>Beloniformes</taxon>
        <taxon>Adrianichthyidae</taxon>
        <taxon>Oryziinae</taxon>
        <taxon>Oryzias</taxon>
    </lineage>
</organism>
<feature type="region of interest" description="Disordered" evidence="7">
    <location>
        <begin position="1"/>
        <end position="73"/>
    </location>
</feature>
<comment type="subcellular location">
    <subcellularLocation>
        <location evidence="1">Nucleus</location>
    </subcellularLocation>
</comment>
<dbReference type="InterPro" id="IPR035965">
    <property type="entry name" value="PAS-like_dom_sf"/>
</dbReference>